<dbReference type="InterPro" id="IPR020904">
    <property type="entry name" value="Sc_DH/Rdtase_CS"/>
</dbReference>
<gene>
    <name evidence="2" type="ORF">UFOPK3610_01768</name>
</gene>
<reference evidence="2" key="1">
    <citation type="submission" date="2020-05" db="EMBL/GenBank/DDBJ databases">
        <authorList>
            <person name="Chiriac C."/>
            <person name="Salcher M."/>
            <person name="Ghai R."/>
            <person name="Kavagutti S V."/>
        </authorList>
    </citation>
    <scope>NUCLEOTIDE SEQUENCE</scope>
</reference>
<dbReference type="EMBL" id="CAFBMR010000110">
    <property type="protein sequence ID" value="CAB4927750.1"/>
    <property type="molecule type" value="Genomic_DNA"/>
</dbReference>
<evidence type="ECO:0000313" key="2">
    <source>
        <dbReference type="EMBL" id="CAB4927750.1"/>
    </source>
</evidence>
<dbReference type="FunFam" id="3.40.50.720:FF:000084">
    <property type="entry name" value="Short-chain dehydrogenase reductase"/>
    <property type="match status" value="1"/>
</dbReference>
<name>A0A6J7IAM2_9ZZZZ</name>
<proteinExistence type="inferred from homology"/>
<dbReference type="Gene3D" id="3.40.50.720">
    <property type="entry name" value="NAD(P)-binding Rossmann-like Domain"/>
    <property type="match status" value="1"/>
</dbReference>
<dbReference type="InterPro" id="IPR036291">
    <property type="entry name" value="NAD(P)-bd_dom_sf"/>
</dbReference>
<evidence type="ECO:0000256" key="1">
    <source>
        <dbReference type="ARBA" id="ARBA00006484"/>
    </source>
</evidence>
<dbReference type="PROSITE" id="PS00061">
    <property type="entry name" value="ADH_SHORT"/>
    <property type="match status" value="1"/>
</dbReference>
<dbReference type="GO" id="GO:0016616">
    <property type="term" value="F:oxidoreductase activity, acting on the CH-OH group of donors, NAD or NADP as acceptor"/>
    <property type="evidence" value="ECO:0007669"/>
    <property type="project" value="TreeGrafter"/>
</dbReference>
<sequence>MGRLDNKVVVITGASTGIGRATLERIASEGATVVGCSRTKATLEEALDSALALGGRGNIFAADLREDGSAVALIADTVKRYGRVDALVNNAGVGWQYGIDNPGSMAALHETSPEWWNDVMSINLYPYYSCSREAIKQMITQGSGSLVHVASMAGVTGLYDGHTYTAAKGAIVNLSRSLGITYIKQGIRSNVVCPGFVDTPMVEAVTPLFADPAVAGVLAPIARPAAPSEIAAANAFFASDDSSYCNGSMLVVDGGCTARSFAG</sequence>
<organism evidence="2">
    <name type="scientific">freshwater metagenome</name>
    <dbReference type="NCBI Taxonomy" id="449393"/>
    <lineage>
        <taxon>unclassified sequences</taxon>
        <taxon>metagenomes</taxon>
        <taxon>ecological metagenomes</taxon>
    </lineage>
</organism>
<comment type="similarity">
    <text evidence="1">Belongs to the short-chain dehydrogenases/reductases (SDR) family.</text>
</comment>
<dbReference type="SUPFAM" id="SSF51735">
    <property type="entry name" value="NAD(P)-binding Rossmann-fold domains"/>
    <property type="match status" value="1"/>
</dbReference>
<dbReference type="AlphaFoldDB" id="A0A6J7IAM2"/>
<dbReference type="CDD" id="cd05233">
    <property type="entry name" value="SDR_c"/>
    <property type="match status" value="1"/>
</dbReference>
<dbReference type="PRINTS" id="PR00081">
    <property type="entry name" value="GDHRDH"/>
</dbReference>
<dbReference type="PRINTS" id="PR00080">
    <property type="entry name" value="SDRFAMILY"/>
</dbReference>
<dbReference type="InterPro" id="IPR002347">
    <property type="entry name" value="SDR_fam"/>
</dbReference>
<dbReference type="PANTHER" id="PTHR42760">
    <property type="entry name" value="SHORT-CHAIN DEHYDROGENASES/REDUCTASES FAMILY MEMBER"/>
    <property type="match status" value="1"/>
</dbReference>
<protein>
    <submittedName>
        <fullName evidence="2">Unannotated protein</fullName>
    </submittedName>
</protein>
<accession>A0A6J7IAM2</accession>
<dbReference type="Pfam" id="PF13561">
    <property type="entry name" value="adh_short_C2"/>
    <property type="match status" value="1"/>
</dbReference>